<dbReference type="Proteomes" id="UP000029672">
    <property type="component" value="Chromosome"/>
</dbReference>
<proteinExistence type="predicted"/>
<feature type="transmembrane region" description="Helical" evidence="9">
    <location>
        <begin position="398"/>
        <end position="417"/>
    </location>
</feature>
<keyword evidence="2" id="KW-0813">Transport</keyword>
<dbReference type="InterPro" id="IPR001807">
    <property type="entry name" value="ClC"/>
</dbReference>
<feature type="transmembrane region" description="Helical" evidence="9">
    <location>
        <begin position="234"/>
        <end position="251"/>
    </location>
</feature>
<dbReference type="SUPFAM" id="SSF81340">
    <property type="entry name" value="Clc chloride channel"/>
    <property type="match status" value="1"/>
</dbReference>
<sequence>MSNKVLDTYYKNNRHIWVLVLSGALLGTMIGLLATAFQLILDYISYLKKWLFTFSGGNIFVQVAISITITIAMVLISIFIVRRFAKEAGGSGIQEVEGALKGCRKLRKRVVPVKFVSGLFSLGSGLSLGKEGPSIHMAAALAQFFIDRFKLTKKYANAVISAGAGAGLAAAFNTPLSGIIFVIEEMNRKFRFSVSAIKCVIIACIMSIVVSRSIMGNPPAIRVETFSSVPQNTLWLFMVLGLVFGYFGLFFNKALIRVANFFSEGSRKRYWTLVIIVCVIFGTGVVISPNAVGGGYIVIANSLDYNLSIKMLLVLFALRFAGVIFSYGTGVTGGIFAPMIALGTVFGLAYGLAVTQLFPEYNIEAGVFAVAGMSALFTATVGAPLTGIVLVVEMTWNYHLLLPLMITCFSASMLTYIHHQKPIYDTLLRRTISNERKQQAKEKNERNQKPAPETTEQPISKEEI</sequence>
<accession>A0A097EPY0</accession>
<evidence type="ECO:0000256" key="8">
    <source>
        <dbReference type="SAM" id="MobiDB-lite"/>
    </source>
</evidence>
<dbReference type="AlphaFoldDB" id="A0A097EPY0"/>
<dbReference type="PANTHER" id="PTHR45711:SF6">
    <property type="entry name" value="CHLORIDE CHANNEL PROTEIN"/>
    <property type="match status" value="1"/>
</dbReference>
<dbReference type="RefSeq" id="WP_040009678.1">
    <property type="nucleotide sequence ID" value="NZ_CP009574.1"/>
</dbReference>
<keyword evidence="7" id="KW-0868">Chloride</keyword>
<dbReference type="PRINTS" id="PR00762">
    <property type="entry name" value="CLCHANNEL"/>
</dbReference>
<dbReference type="Pfam" id="PF00654">
    <property type="entry name" value="Voltage_CLC"/>
    <property type="match status" value="1"/>
</dbReference>
<dbReference type="CDD" id="cd01031">
    <property type="entry name" value="EriC"/>
    <property type="match status" value="1"/>
</dbReference>
<dbReference type="GO" id="GO:0005247">
    <property type="term" value="F:voltage-gated chloride channel activity"/>
    <property type="evidence" value="ECO:0007669"/>
    <property type="project" value="TreeGrafter"/>
</dbReference>
<dbReference type="HOGENOM" id="CLU_015263_7_0_6"/>
<dbReference type="NCBIfam" id="NF003640">
    <property type="entry name" value="PRK05277.1"/>
    <property type="match status" value="1"/>
</dbReference>
<gene>
    <name evidence="10" type="ORF">LO80_06385</name>
</gene>
<feature type="transmembrane region" description="Helical" evidence="9">
    <location>
        <begin position="195"/>
        <end position="214"/>
    </location>
</feature>
<evidence type="ECO:0000313" key="11">
    <source>
        <dbReference type="Proteomes" id="UP000029672"/>
    </source>
</evidence>
<feature type="transmembrane region" description="Helical" evidence="9">
    <location>
        <begin position="158"/>
        <end position="183"/>
    </location>
</feature>
<evidence type="ECO:0000256" key="5">
    <source>
        <dbReference type="ARBA" id="ARBA00023065"/>
    </source>
</evidence>
<evidence type="ECO:0000256" key="1">
    <source>
        <dbReference type="ARBA" id="ARBA00004141"/>
    </source>
</evidence>
<protein>
    <submittedName>
        <fullName evidence="10">Chloride channel protein</fullName>
    </submittedName>
</protein>
<feature type="transmembrane region" description="Helical" evidence="9">
    <location>
        <begin position="16"/>
        <end position="39"/>
    </location>
</feature>
<evidence type="ECO:0000256" key="7">
    <source>
        <dbReference type="ARBA" id="ARBA00023214"/>
    </source>
</evidence>
<evidence type="ECO:0000256" key="9">
    <source>
        <dbReference type="SAM" id="Phobius"/>
    </source>
</evidence>
<keyword evidence="4 9" id="KW-1133">Transmembrane helix</keyword>
<feature type="compositionally biased region" description="Basic and acidic residues" evidence="8">
    <location>
        <begin position="435"/>
        <end position="448"/>
    </location>
</feature>
<feature type="transmembrane region" description="Helical" evidence="9">
    <location>
        <begin position="335"/>
        <end position="355"/>
    </location>
</feature>
<dbReference type="GO" id="GO:0005886">
    <property type="term" value="C:plasma membrane"/>
    <property type="evidence" value="ECO:0007669"/>
    <property type="project" value="TreeGrafter"/>
</dbReference>
<feature type="transmembrane region" description="Helical" evidence="9">
    <location>
        <begin position="271"/>
        <end position="299"/>
    </location>
</feature>
<feature type="transmembrane region" description="Helical" evidence="9">
    <location>
        <begin position="59"/>
        <end position="81"/>
    </location>
</feature>
<keyword evidence="11" id="KW-1185">Reference proteome</keyword>
<dbReference type="KEGG" id="frf:LO80_06385"/>
<reference evidence="10 11" key="1">
    <citation type="submission" date="2014-10" db="EMBL/GenBank/DDBJ databases">
        <title>Whole genome sequence of Francisella endociliophora strain FSC1006, isolated from a laboratory culture of the marine ciliate Euplotes raikovi.</title>
        <authorList>
            <person name="Granberg M."/>
            <person name="Backman S."/>
            <person name="Lundmark E."/>
            <person name="Nilsson E."/>
            <person name="Karlsson E."/>
            <person name="Thelaus J."/>
            <person name="Ohrman C."/>
            <person name="Larkeryd A."/>
            <person name="Stenberg P."/>
        </authorList>
    </citation>
    <scope>NUCLEOTIDE SEQUENCE [LARGE SCALE GENOMIC DNA]</scope>
    <source>
        <strain evidence="10 11">FSC1006</strain>
    </source>
</reference>
<evidence type="ECO:0000313" key="10">
    <source>
        <dbReference type="EMBL" id="AIT09625.1"/>
    </source>
</evidence>
<name>A0A097EPY0_9GAMM</name>
<evidence type="ECO:0000256" key="4">
    <source>
        <dbReference type="ARBA" id="ARBA00022989"/>
    </source>
</evidence>
<dbReference type="Gene3D" id="1.10.3080.10">
    <property type="entry name" value="Clc chloride channel"/>
    <property type="match status" value="1"/>
</dbReference>
<organism evidence="10 11">
    <name type="scientific">Candidatus Francisella endociliophora</name>
    <dbReference type="NCBI Taxonomy" id="653937"/>
    <lineage>
        <taxon>Bacteria</taxon>
        <taxon>Pseudomonadati</taxon>
        <taxon>Pseudomonadota</taxon>
        <taxon>Gammaproteobacteria</taxon>
        <taxon>Thiotrichales</taxon>
        <taxon>Francisellaceae</taxon>
        <taxon>Francisella</taxon>
    </lineage>
</organism>
<keyword evidence="5" id="KW-0406">Ion transport</keyword>
<feature type="transmembrane region" description="Helical" evidence="9">
    <location>
        <begin position="311"/>
        <end position="329"/>
    </location>
</feature>
<dbReference type="PANTHER" id="PTHR45711">
    <property type="entry name" value="CHLORIDE CHANNEL PROTEIN"/>
    <property type="match status" value="1"/>
</dbReference>
<evidence type="ECO:0000256" key="3">
    <source>
        <dbReference type="ARBA" id="ARBA00022692"/>
    </source>
</evidence>
<dbReference type="InterPro" id="IPR014743">
    <property type="entry name" value="Cl-channel_core"/>
</dbReference>
<feature type="transmembrane region" description="Helical" evidence="9">
    <location>
        <begin position="367"/>
        <end position="392"/>
    </location>
</feature>
<feature type="region of interest" description="Disordered" evidence="8">
    <location>
        <begin position="435"/>
        <end position="464"/>
    </location>
</feature>
<evidence type="ECO:0000256" key="2">
    <source>
        <dbReference type="ARBA" id="ARBA00022448"/>
    </source>
</evidence>
<dbReference type="OrthoDB" id="9767361at2"/>
<keyword evidence="3 9" id="KW-0812">Transmembrane</keyword>
<keyword evidence="6 9" id="KW-0472">Membrane</keyword>
<dbReference type="EMBL" id="CP009574">
    <property type="protein sequence ID" value="AIT09625.1"/>
    <property type="molecule type" value="Genomic_DNA"/>
</dbReference>
<dbReference type="eggNOG" id="COG0038">
    <property type="taxonomic scope" value="Bacteria"/>
</dbReference>
<comment type="subcellular location">
    <subcellularLocation>
        <location evidence="1">Membrane</location>
        <topology evidence="1">Multi-pass membrane protein</topology>
    </subcellularLocation>
</comment>
<evidence type="ECO:0000256" key="6">
    <source>
        <dbReference type="ARBA" id="ARBA00023136"/>
    </source>
</evidence>
<dbReference type="STRING" id="1547445.LO80_06385"/>